<dbReference type="EMBL" id="VRTS01000012">
    <property type="protein sequence ID" value="TXK59628.1"/>
    <property type="molecule type" value="Genomic_DNA"/>
</dbReference>
<keyword evidence="2" id="KW-1185">Reference proteome</keyword>
<comment type="caution">
    <text evidence="1">The sequence shown here is derived from an EMBL/GenBank/DDBJ whole genome shotgun (WGS) entry which is preliminary data.</text>
</comment>
<dbReference type="OrthoDB" id="8827675at2"/>
<accession>A0A5C8KJ37</accession>
<name>A0A5C8KJ37_9GAMM</name>
<dbReference type="Proteomes" id="UP000321248">
    <property type="component" value="Unassembled WGS sequence"/>
</dbReference>
<dbReference type="AlphaFoldDB" id="A0A5C8KJ37"/>
<sequence length="508" mass="55815">MPRIELSAPVRVDGRPVSPQSAWLLLRLWVVATGADPHSPGWLRAAEVREHFARARSNPRMLVSRAFADFARWGIRVGWGTQVDRPLSMLSLAGRSRGPFWLAAGEAKRIRITLEGKGATAADVLQWLDLPRPVPADATPLADGPDAAYWHAWGGAKADMQRGRLMVAGGEGALGGYRKAQALAGDAYGAALALVQQAMVWRRAGNADAARAVLAELDAQWRDEQAPEHAWLGAMAAIVSAWCAYADRNILVARQILREASTDGRWALLFQHHPRVRCEASNLLALIHRAEALDDAAAPAERQQSAVRAVAHYRQALALACESELFDAAASTASNLGWSLWLFRRSGLVRGPTRNERPLRWIALADALTQQHGLGGGSWNTIYLLRMVRDGGPPDAHPELAAFRRWPVTSPAQVAREVKPMQFAHRGDTWLAIAGTQLAEVDAGRIQVDALQRANLLLEVAWYEAHQGDLARAAQAATRLRRRLRELMPVDREFFRAALRRLPELGKA</sequence>
<proteinExistence type="predicted"/>
<organism evidence="1 2">
    <name type="scientific">Alkalisalibacterium limincola</name>
    <dbReference type="NCBI Taxonomy" id="2699169"/>
    <lineage>
        <taxon>Bacteria</taxon>
        <taxon>Pseudomonadati</taxon>
        <taxon>Pseudomonadota</taxon>
        <taxon>Gammaproteobacteria</taxon>
        <taxon>Lysobacterales</taxon>
        <taxon>Lysobacteraceae</taxon>
        <taxon>Alkalisalibacterium</taxon>
    </lineage>
</organism>
<protein>
    <submittedName>
        <fullName evidence="1">Uncharacterized protein</fullName>
    </submittedName>
</protein>
<reference evidence="1 2" key="1">
    <citation type="submission" date="2019-08" db="EMBL/GenBank/DDBJ databases">
        <authorList>
            <person name="Karlyshev A.V."/>
        </authorList>
    </citation>
    <scope>NUCLEOTIDE SEQUENCE [LARGE SCALE GENOMIC DNA]</scope>
    <source>
        <strain evidence="1 2">Alg18-2.2</strain>
    </source>
</reference>
<gene>
    <name evidence="1" type="ORF">FU658_13355</name>
</gene>
<dbReference type="RefSeq" id="WP_147892533.1">
    <property type="nucleotide sequence ID" value="NZ_VRTS01000012.1"/>
</dbReference>
<evidence type="ECO:0000313" key="2">
    <source>
        <dbReference type="Proteomes" id="UP000321248"/>
    </source>
</evidence>
<evidence type="ECO:0000313" key="1">
    <source>
        <dbReference type="EMBL" id="TXK59628.1"/>
    </source>
</evidence>